<dbReference type="EC" id="4.1.1.17" evidence="6"/>
<proteinExistence type="inferred from homology"/>
<dbReference type="Pfam" id="PF02784">
    <property type="entry name" value="Orn_Arg_deC_N"/>
    <property type="match status" value="1"/>
</dbReference>
<evidence type="ECO:0000256" key="4">
    <source>
        <dbReference type="ARBA" id="ARBA00023239"/>
    </source>
</evidence>
<dbReference type="InterPro" id="IPR029066">
    <property type="entry name" value="PLP-binding_barrel"/>
</dbReference>
<evidence type="ECO:0000259" key="8">
    <source>
        <dbReference type="Pfam" id="PF02784"/>
    </source>
</evidence>
<dbReference type="EMBL" id="JADFFK010000004">
    <property type="protein sequence ID" value="MBE9636599.1"/>
    <property type="molecule type" value="Genomic_DNA"/>
</dbReference>
<evidence type="ECO:0000256" key="1">
    <source>
        <dbReference type="ARBA" id="ARBA00001933"/>
    </source>
</evidence>
<keyword evidence="4" id="KW-0456">Lyase</keyword>
<comment type="pathway">
    <text evidence="5">Amine and polyamine biosynthesis; putrescine biosynthesis via L-ornithine pathway; putrescine from L-ornithine: step 1/1.</text>
</comment>
<name>A0ABR9WZ72_9RHOB</name>
<comment type="catalytic activity">
    <reaction evidence="7">
        <text>L-ornithine + H(+) = putrescine + CO2</text>
        <dbReference type="Rhea" id="RHEA:22964"/>
        <dbReference type="ChEBI" id="CHEBI:15378"/>
        <dbReference type="ChEBI" id="CHEBI:16526"/>
        <dbReference type="ChEBI" id="CHEBI:46911"/>
        <dbReference type="ChEBI" id="CHEBI:326268"/>
        <dbReference type="EC" id="4.1.1.17"/>
    </reaction>
</comment>
<dbReference type="InterPro" id="IPR002433">
    <property type="entry name" value="Orn_de-COase"/>
</dbReference>
<dbReference type="InterPro" id="IPR009006">
    <property type="entry name" value="Ala_racemase/Decarboxylase_C"/>
</dbReference>
<dbReference type="PRINTS" id="PR01179">
    <property type="entry name" value="ODADCRBXLASE"/>
</dbReference>
<keyword evidence="3" id="KW-0663">Pyridoxal phosphate</keyword>
<evidence type="ECO:0000256" key="5">
    <source>
        <dbReference type="ARBA" id="ARBA00034115"/>
    </source>
</evidence>
<dbReference type="InterPro" id="IPR022644">
    <property type="entry name" value="De-COase2_N"/>
</dbReference>
<reference evidence="9 10" key="1">
    <citation type="journal article" date="2021" name="Int. J. Syst. Evol. Microbiol.">
        <title>Salipiger mangrovisoli sp. nov., isolated from mangrove soil and the proposal for the reclassification of Paraphaeobacter pallidus as Salipiger pallidus comb. nov.</title>
        <authorList>
            <person name="Du J."/>
            <person name="Liu Y."/>
            <person name="Pei T."/>
            <person name="Deng M.R."/>
            <person name="Zhu H."/>
        </authorList>
    </citation>
    <scope>NUCLEOTIDE SEQUENCE [LARGE SCALE GENOMIC DNA]</scope>
    <source>
        <strain evidence="9 10">6D45A</strain>
    </source>
</reference>
<dbReference type="InterPro" id="IPR000183">
    <property type="entry name" value="Orn/DAP/Arg_de-COase"/>
</dbReference>
<dbReference type="InterPro" id="IPR022653">
    <property type="entry name" value="De-COase2_pyr-phos_BS"/>
</dbReference>
<dbReference type="PANTHER" id="PTHR11482">
    <property type="entry name" value="ARGININE/DIAMINOPIMELATE/ORNITHINE DECARBOXYLASE"/>
    <property type="match status" value="1"/>
</dbReference>
<evidence type="ECO:0000256" key="3">
    <source>
        <dbReference type="ARBA" id="ARBA00022898"/>
    </source>
</evidence>
<evidence type="ECO:0000256" key="7">
    <source>
        <dbReference type="ARBA" id="ARBA00049127"/>
    </source>
</evidence>
<dbReference type="Gene3D" id="2.40.37.10">
    <property type="entry name" value="Lyase, Ornithine Decarboxylase, Chain A, domain 1"/>
    <property type="match status" value="1"/>
</dbReference>
<protein>
    <recommendedName>
        <fullName evidence="6">ornithine decarboxylase</fullName>
        <ecNumber evidence="6">4.1.1.17</ecNumber>
    </recommendedName>
</protein>
<dbReference type="PANTHER" id="PTHR11482:SF6">
    <property type="entry name" value="ORNITHINE DECARBOXYLASE 1-RELATED"/>
    <property type="match status" value="1"/>
</dbReference>
<dbReference type="Gene3D" id="3.20.20.10">
    <property type="entry name" value="Alanine racemase"/>
    <property type="match status" value="1"/>
</dbReference>
<evidence type="ECO:0000256" key="6">
    <source>
        <dbReference type="ARBA" id="ARBA00034138"/>
    </source>
</evidence>
<dbReference type="PROSITE" id="PS00878">
    <property type="entry name" value="ODR_DC_2_1"/>
    <property type="match status" value="1"/>
</dbReference>
<feature type="domain" description="Orn/DAP/Arg decarboxylase 2 N-terminal" evidence="8">
    <location>
        <begin position="36"/>
        <end position="259"/>
    </location>
</feature>
<comment type="caution">
    <text evidence="9">The sequence shown here is derived from an EMBL/GenBank/DDBJ whole genome shotgun (WGS) entry which is preliminary data.</text>
</comment>
<dbReference type="PRINTS" id="PR01182">
    <property type="entry name" value="ORNDCRBXLASE"/>
</dbReference>
<dbReference type="SUPFAM" id="SSF50621">
    <property type="entry name" value="Alanine racemase C-terminal domain-like"/>
    <property type="match status" value="1"/>
</dbReference>
<organism evidence="9 10">
    <name type="scientific">Salipiger mangrovisoli</name>
    <dbReference type="NCBI Taxonomy" id="2865933"/>
    <lineage>
        <taxon>Bacteria</taxon>
        <taxon>Pseudomonadati</taxon>
        <taxon>Pseudomonadota</taxon>
        <taxon>Alphaproteobacteria</taxon>
        <taxon>Rhodobacterales</taxon>
        <taxon>Roseobacteraceae</taxon>
        <taxon>Salipiger</taxon>
    </lineage>
</organism>
<sequence length="375" mass="40107">MRLDPTLSPTPEAWLAANAPDEPVFFFHRARLMEVAREFLEGFPGLVTYAVKANPAPEMISALHAAGVTAFDVASPAEMTLVRAEAPGAALHYHNPVRSAAEVAAGREAGCLSWSVDRMAELEKLAGLQEGTEIAVRLKLPVAGAAYDFGAKFGATPEQAVALLRRVAAMGFVPSITFHPGTQCASPEPWARYIVEAAAVARSAGVMLHRLNVGGGFPAHRDAGRPNLQAIFDIIRDTTFGAFDIPPQLVCEPGRALAAEALTLAVRVKGVHDEAVFLNDGVYGGLAEWRDIAPMDRVRAVRRCGTELGGPKIRRVVFGPTCDSIDRLPETLPLPGALAEGDFLLFEGMGAYSRALVTGFNGYGVRRVVEIENQD</sequence>
<evidence type="ECO:0000256" key="2">
    <source>
        <dbReference type="ARBA" id="ARBA00008872"/>
    </source>
</evidence>
<dbReference type="Proteomes" id="UP000607796">
    <property type="component" value="Unassembled WGS sequence"/>
</dbReference>
<evidence type="ECO:0000313" key="10">
    <source>
        <dbReference type="Proteomes" id="UP000607796"/>
    </source>
</evidence>
<evidence type="ECO:0000313" key="9">
    <source>
        <dbReference type="EMBL" id="MBE9636599.1"/>
    </source>
</evidence>
<comment type="cofactor">
    <cofactor evidence="1">
        <name>pyridoxal 5'-phosphate</name>
        <dbReference type="ChEBI" id="CHEBI:597326"/>
    </cofactor>
</comment>
<dbReference type="RefSeq" id="WP_194133923.1">
    <property type="nucleotide sequence ID" value="NZ_JADFFK010000004.1"/>
</dbReference>
<keyword evidence="10" id="KW-1185">Reference proteome</keyword>
<dbReference type="CDD" id="cd00622">
    <property type="entry name" value="PLPDE_III_ODC"/>
    <property type="match status" value="1"/>
</dbReference>
<comment type="similarity">
    <text evidence="2">Belongs to the Orn/Lys/Arg decarboxylase class-II family.</text>
</comment>
<accession>A0ABR9WZ72</accession>
<dbReference type="SUPFAM" id="SSF51419">
    <property type="entry name" value="PLP-binding barrel"/>
    <property type="match status" value="1"/>
</dbReference>
<gene>
    <name evidence="9" type="ORF">IQ782_07105</name>
</gene>